<reference evidence="10" key="1">
    <citation type="submission" date="2021-01" db="EMBL/GenBank/DDBJ databases">
        <authorList>
            <person name="Eckstrom K.M.E."/>
        </authorList>
    </citation>
    <scope>NUCLEOTIDE SEQUENCE</scope>
    <source>
        <strain evidence="10">UVCC 0001</strain>
    </source>
</reference>
<comment type="function">
    <text evidence="6">This promotes the activity of RNA polymerase II.</text>
</comment>
<keyword evidence="3 6" id="KW-0539">Nucleus</keyword>
<evidence type="ECO:0000256" key="6">
    <source>
        <dbReference type="RuleBase" id="RU366066"/>
    </source>
</evidence>
<dbReference type="PROSITE" id="PS50969">
    <property type="entry name" value="FCP1"/>
    <property type="match status" value="1"/>
</dbReference>
<accession>A0AAD9IJ19</accession>
<dbReference type="InterPro" id="IPR004274">
    <property type="entry name" value="FCP1_dom"/>
</dbReference>
<dbReference type="NCBIfam" id="TIGR02250">
    <property type="entry name" value="FCP1_euk"/>
    <property type="match status" value="1"/>
</dbReference>
<dbReference type="AlphaFoldDB" id="A0AAD9IJ19"/>
<evidence type="ECO:0000313" key="10">
    <source>
        <dbReference type="EMBL" id="KAK2077540.1"/>
    </source>
</evidence>
<feature type="compositionally biased region" description="Basic and acidic residues" evidence="7">
    <location>
        <begin position="441"/>
        <end position="453"/>
    </location>
</feature>
<protein>
    <recommendedName>
        <fullName evidence="6">RNA polymerase II C-terminal domain phosphatase-like</fullName>
        <ecNumber evidence="6">3.1.3.16</ecNumber>
    </recommendedName>
</protein>
<dbReference type="PANTHER" id="PTHR23081:SF36">
    <property type="entry name" value="RNA POLYMERASE II SUBUNIT A C-TERMINAL DOMAIN PHOSPHATASE"/>
    <property type="match status" value="1"/>
</dbReference>
<dbReference type="GO" id="GO:0005634">
    <property type="term" value="C:nucleus"/>
    <property type="evidence" value="ECO:0007669"/>
    <property type="project" value="UniProtKB-SubCell"/>
</dbReference>
<feature type="region of interest" description="Disordered" evidence="7">
    <location>
        <begin position="139"/>
        <end position="173"/>
    </location>
</feature>
<feature type="compositionally biased region" description="Acidic residues" evidence="7">
    <location>
        <begin position="1"/>
        <end position="15"/>
    </location>
</feature>
<dbReference type="EMBL" id="JASFZW010000006">
    <property type="protein sequence ID" value="KAK2077540.1"/>
    <property type="molecule type" value="Genomic_DNA"/>
</dbReference>
<dbReference type="InterPro" id="IPR039189">
    <property type="entry name" value="Fcp1"/>
</dbReference>
<comment type="caution">
    <text evidence="10">The sequence shown here is derived from an EMBL/GenBank/DDBJ whole genome shotgun (WGS) entry which is preliminary data.</text>
</comment>
<feature type="domain" description="BRCT" evidence="8">
    <location>
        <begin position="344"/>
        <end position="436"/>
    </location>
</feature>
<dbReference type="EC" id="3.1.3.16" evidence="6"/>
<dbReference type="PROSITE" id="PS50172">
    <property type="entry name" value="BRCT"/>
    <property type="match status" value="1"/>
</dbReference>
<dbReference type="SUPFAM" id="SSF52113">
    <property type="entry name" value="BRCT domain"/>
    <property type="match status" value="1"/>
</dbReference>
<evidence type="ECO:0000256" key="4">
    <source>
        <dbReference type="ARBA" id="ARBA00047761"/>
    </source>
</evidence>
<name>A0AAD9IJ19_PROWI</name>
<dbReference type="InterPro" id="IPR011947">
    <property type="entry name" value="FCP1_euk"/>
</dbReference>
<dbReference type="SUPFAM" id="SSF56784">
    <property type="entry name" value="HAD-like"/>
    <property type="match status" value="1"/>
</dbReference>
<feature type="region of interest" description="Disordered" evidence="7">
    <location>
        <begin position="1"/>
        <end position="41"/>
    </location>
</feature>
<dbReference type="CDD" id="cd07521">
    <property type="entry name" value="HAD_FCP1-like"/>
    <property type="match status" value="1"/>
</dbReference>
<feature type="domain" description="FCP1 homology" evidence="9">
    <location>
        <begin position="98"/>
        <end position="318"/>
    </location>
</feature>
<dbReference type="InterPro" id="IPR036420">
    <property type="entry name" value="BRCT_dom_sf"/>
</dbReference>
<evidence type="ECO:0000256" key="3">
    <source>
        <dbReference type="ARBA" id="ARBA00023242"/>
    </source>
</evidence>
<feature type="region of interest" description="Disordered" evidence="7">
    <location>
        <begin position="431"/>
        <end position="456"/>
    </location>
</feature>
<evidence type="ECO:0000256" key="2">
    <source>
        <dbReference type="ARBA" id="ARBA00022801"/>
    </source>
</evidence>
<proteinExistence type="predicted"/>
<dbReference type="SMART" id="SM00577">
    <property type="entry name" value="CPDc"/>
    <property type="match status" value="1"/>
</dbReference>
<organism evidence="10 11">
    <name type="scientific">Prototheca wickerhamii</name>
    <dbReference type="NCBI Taxonomy" id="3111"/>
    <lineage>
        <taxon>Eukaryota</taxon>
        <taxon>Viridiplantae</taxon>
        <taxon>Chlorophyta</taxon>
        <taxon>core chlorophytes</taxon>
        <taxon>Trebouxiophyceae</taxon>
        <taxon>Chlorellales</taxon>
        <taxon>Chlorellaceae</taxon>
        <taxon>Prototheca</taxon>
    </lineage>
</organism>
<dbReference type="Gene3D" id="3.40.50.10190">
    <property type="entry name" value="BRCT domain"/>
    <property type="match status" value="1"/>
</dbReference>
<dbReference type="PANTHER" id="PTHR23081">
    <property type="entry name" value="RNA POLYMERASE II CTD PHOSPHATASE"/>
    <property type="match status" value="1"/>
</dbReference>
<dbReference type="GO" id="GO:0008420">
    <property type="term" value="F:RNA polymerase II CTD heptapeptide repeat phosphatase activity"/>
    <property type="evidence" value="ECO:0007669"/>
    <property type="project" value="UniProtKB-UniRule"/>
</dbReference>
<feature type="compositionally biased region" description="Low complexity" evidence="7">
    <location>
        <begin position="150"/>
        <end position="159"/>
    </location>
</feature>
<evidence type="ECO:0000256" key="7">
    <source>
        <dbReference type="SAM" id="MobiDB-lite"/>
    </source>
</evidence>
<dbReference type="InterPro" id="IPR001357">
    <property type="entry name" value="BRCT_dom"/>
</dbReference>
<evidence type="ECO:0000259" key="9">
    <source>
        <dbReference type="PROSITE" id="PS50969"/>
    </source>
</evidence>
<comment type="subcellular location">
    <subcellularLocation>
        <location evidence="1 6">Nucleus</location>
    </subcellularLocation>
</comment>
<evidence type="ECO:0000256" key="5">
    <source>
        <dbReference type="ARBA" id="ARBA00048336"/>
    </source>
</evidence>
<dbReference type="InterPro" id="IPR036412">
    <property type="entry name" value="HAD-like_sf"/>
</dbReference>
<evidence type="ECO:0000259" key="8">
    <source>
        <dbReference type="PROSITE" id="PS50172"/>
    </source>
</evidence>
<comment type="catalytic activity">
    <reaction evidence="4 6">
        <text>O-phospho-L-seryl-[protein] + H2O = L-seryl-[protein] + phosphate</text>
        <dbReference type="Rhea" id="RHEA:20629"/>
        <dbReference type="Rhea" id="RHEA-COMP:9863"/>
        <dbReference type="Rhea" id="RHEA-COMP:11604"/>
        <dbReference type="ChEBI" id="CHEBI:15377"/>
        <dbReference type="ChEBI" id="CHEBI:29999"/>
        <dbReference type="ChEBI" id="CHEBI:43474"/>
        <dbReference type="ChEBI" id="CHEBI:83421"/>
        <dbReference type="EC" id="3.1.3.16"/>
    </reaction>
</comment>
<dbReference type="InterPro" id="IPR023214">
    <property type="entry name" value="HAD_sf"/>
</dbReference>
<gene>
    <name evidence="10" type="ORF">QBZ16_004385</name>
</gene>
<dbReference type="Proteomes" id="UP001255856">
    <property type="component" value="Unassembled WGS sequence"/>
</dbReference>
<sequence>MSESDDDDLEAMLEAELDRIDSASSGSSSGTAVPPTASASQCPPHPGFIGGLCIRCGALRSGDANGEPNVALRYLHQGLELSAEEAERVRRSTSARALADRRLVLVLDLDHTLLNSTRYIDLTPDEAASLNGMVAAEQGEANGHDDQEAQPEAAAAAPQNKPSQDTSPAPARLPDLVSLPALQTWTKLRPGVRRFLAEARELFELHVYTMGDRAYARAMGSILDPDGRLFAGRIISANDSTERHVKDLDVVLGNPEQTLILDDMEAVWPRHRGNVLPIARYIYFRSCAERFETGPSWLEKGSDEAYEDGPLPAILSALRGIHAAFFELRDAGHPGDVRPALAAARARLLAGARLLLSRVVPLDSPDPARHPVWRLAEVCGASCTLQADARVTHVVAPDWTTKVLWGHDHGKILVHPDWIVQTAGQWRRLPEGAFPIPRPGKPSEKSRPPRSEEQELGAVIQAAGGGG</sequence>
<evidence type="ECO:0000256" key="1">
    <source>
        <dbReference type="ARBA" id="ARBA00004123"/>
    </source>
</evidence>
<dbReference type="Gene3D" id="3.40.50.1000">
    <property type="entry name" value="HAD superfamily/HAD-like"/>
    <property type="match status" value="1"/>
</dbReference>
<comment type="catalytic activity">
    <reaction evidence="5 6">
        <text>O-phospho-L-threonyl-[protein] + H2O = L-threonyl-[protein] + phosphate</text>
        <dbReference type="Rhea" id="RHEA:47004"/>
        <dbReference type="Rhea" id="RHEA-COMP:11060"/>
        <dbReference type="Rhea" id="RHEA-COMP:11605"/>
        <dbReference type="ChEBI" id="CHEBI:15377"/>
        <dbReference type="ChEBI" id="CHEBI:30013"/>
        <dbReference type="ChEBI" id="CHEBI:43474"/>
        <dbReference type="ChEBI" id="CHEBI:61977"/>
        <dbReference type="EC" id="3.1.3.16"/>
    </reaction>
</comment>
<dbReference type="Pfam" id="PF03031">
    <property type="entry name" value="NIF"/>
    <property type="match status" value="1"/>
</dbReference>
<keyword evidence="11" id="KW-1185">Reference proteome</keyword>
<keyword evidence="2 6" id="KW-0378">Hydrolase</keyword>
<evidence type="ECO:0000313" key="11">
    <source>
        <dbReference type="Proteomes" id="UP001255856"/>
    </source>
</evidence>